<dbReference type="RefSeq" id="WP_259703960.1">
    <property type="nucleotide sequence ID" value="NZ_CP118737.1"/>
</dbReference>
<organism evidence="4 5">
    <name type="scientific">Weissella paramesenteroides</name>
    <name type="common">Leuconostoc paramesenteroides</name>
    <dbReference type="NCBI Taxonomy" id="1249"/>
    <lineage>
        <taxon>Bacteria</taxon>
        <taxon>Bacillati</taxon>
        <taxon>Bacillota</taxon>
        <taxon>Bacilli</taxon>
        <taxon>Lactobacillales</taxon>
        <taxon>Lactobacillaceae</taxon>
        <taxon>Weissella</taxon>
    </lineage>
</organism>
<accession>A0ABD4XKG0</accession>
<proteinExistence type="predicted"/>
<protein>
    <submittedName>
        <fullName evidence="4">DUF4236 domain-containing protein</fullName>
    </submittedName>
</protein>
<evidence type="ECO:0000259" key="3">
    <source>
        <dbReference type="Pfam" id="PF14020"/>
    </source>
</evidence>
<dbReference type="InterPro" id="IPR025330">
    <property type="entry name" value="DUF4236"/>
</dbReference>
<keyword evidence="2" id="KW-1133">Transmembrane helix</keyword>
<dbReference type="AlphaFoldDB" id="A0ABD4XKG0"/>
<feature type="compositionally biased region" description="Polar residues" evidence="1">
    <location>
        <begin position="60"/>
        <end position="86"/>
    </location>
</feature>
<evidence type="ECO:0000313" key="4">
    <source>
        <dbReference type="EMBL" id="MDF8371283.1"/>
    </source>
</evidence>
<sequence>MGFRYRKSKNFGPFRINISKSGVGWSVGGKGFRYTKKANGGTRTTTSIPGSGMSWVKDYPNSTTSNKQQKEASTTQRHFIEQNNVAPSDDKGISTYLIIVIAFILIFVGFFFI</sequence>
<dbReference type="Proteomes" id="UP001215461">
    <property type="component" value="Unassembled WGS sequence"/>
</dbReference>
<gene>
    <name evidence="4" type="ORF">G9403_06450</name>
</gene>
<feature type="transmembrane region" description="Helical" evidence="2">
    <location>
        <begin position="93"/>
        <end position="112"/>
    </location>
</feature>
<dbReference type="EMBL" id="JAANXN010000007">
    <property type="protein sequence ID" value="MDF8371283.1"/>
    <property type="molecule type" value="Genomic_DNA"/>
</dbReference>
<evidence type="ECO:0000313" key="5">
    <source>
        <dbReference type="Proteomes" id="UP001215461"/>
    </source>
</evidence>
<evidence type="ECO:0000256" key="1">
    <source>
        <dbReference type="SAM" id="MobiDB-lite"/>
    </source>
</evidence>
<keyword evidence="2" id="KW-0472">Membrane</keyword>
<dbReference type="Pfam" id="PF14020">
    <property type="entry name" value="DUF4236"/>
    <property type="match status" value="1"/>
</dbReference>
<keyword evidence="2" id="KW-0812">Transmembrane</keyword>
<feature type="domain" description="DUF4236" evidence="3">
    <location>
        <begin position="3"/>
        <end position="55"/>
    </location>
</feature>
<evidence type="ECO:0000256" key="2">
    <source>
        <dbReference type="SAM" id="Phobius"/>
    </source>
</evidence>
<feature type="region of interest" description="Disordered" evidence="1">
    <location>
        <begin position="59"/>
        <end position="88"/>
    </location>
</feature>
<comment type="caution">
    <text evidence="4">The sequence shown here is derived from an EMBL/GenBank/DDBJ whole genome shotgun (WGS) entry which is preliminary data.</text>
</comment>
<reference evidence="4 5" key="1">
    <citation type="submission" date="2020-03" db="EMBL/GenBank/DDBJ databases">
        <title>Comparative genomics of Weissella paramesenteroides.</title>
        <authorList>
            <person name="Kant R."/>
            <person name="Takala T."/>
            <person name="Saris P."/>
        </authorList>
    </citation>
    <scope>NUCLEOTIDE SEQUENCE [LARGE SCALE GENOMIC DNA]</scope>
    <source>
        <strain evidence="4 5">SJ27-4</strain>
    </source>
</reference>
<name>A0ABD4XKG0_WEIPA</name>